<dbReference type="AlphaFoldDB" id="A0A1Y1IHE6"/>
<sequence length="439" mass="48509">MSWADVKDEAEEHFGKDQSKELKRRKWWLCIPSPLSQTPLQAFKLLVRDGKPERVKVVLRAAEPVALDDTRAFAEEYHLDELQQLMQEVEREKKPRAGPSTPSSDSAHGEREGQEPLVELGESLLSKEEEATTREAIESELVEVDEPGFPPFRVNIISATPLQNTVIMFLEANIDVRWRTTSDLAQLCARLGIDFAKMPRKYGSIEAGKETAHYEPVKRHMEAQAKRIGQAAYVAIVSDKSPATLLSTAVRTKSYITYNVGYPDLVLSAVPLQSTRHAMTSAVAKELKTEVTGRNVEQVGSQVCLQYVGFCPRAAAPPLATGGDQHSPNQVVAMVTKRGALSGGGPKYVMDLYKDIPAEMCMALEIGWAAKARDFAAGDVNVFPLAIVEGYRYMKSVMVEGSRSVLTKAYRKAKELMAPELLANEDLASDAVWDGLFPE</sequence>
<feature type="region of interest" description="Disordered" evidence="1">
    <location>
        <begin position="90"/>
        <end position="115"/>
    </location>
</feature>
<dbReference type="Proteomes" id="UP000054558">
    <property type="component" value="Unassembled WGS sequence"/>
</dbReference>
<evidence type="ECO:0000256" key="1">
    <source>
        <dbReference type="SAM" id="MobiDB-lite"/>
    </source>
</evidence>
<keyword evidence="3" id="KW-1185">Reference proteome</keyword>
<dbReference type="EMBL" id="DF237418">
    <property type="protein sequence ID" value="GAQ88909.1"/>
    <property type="molecule type" value="Genomic_DNA"/>
</dbReference>
<organism evidence="2 3">
    <name type="scientific">Klebsormidium nitens</name>
    <name type="common">Green alga</name>
    <name type="synonym">Ulothrix nitens</name>
    <dbReference type="NCBI Taxonomy" id="105231"/>
    <lineage>
        <taxon>Eukaryota</taxon>
        <taxon>Viridiplantae</taxon>
        <taxon>Streptophyta</taxon>
        <taxon>Klebsormidiophyceae</taxon>
        <taxon>Klebsormidiales</taxon>
        <taxon>Klebsormidiaceae</taxon>
        <taxon>Klebsormidium</taxon>
    </lineage>
</organism>
<feature type="region of interest" description="Disordered" evidence="1">
    <location>
        <begin position="1"/>
        <end position="21"/>
    </location>
</feature>
<evidence type="ECO:0000313" key="3">
    <source>
        <dbReference type="Proteomes" id="UP000054558"/>
    </source>
</evidence>
<evidence type="ECO:0000313" key="2">
    <source>
        <dbReference type="EMBL" id="GAQ88909.1"/>
    </source>
</evidence>
<protein>
    <submittedName>
        <fullName evidence="2">Uncharacterized protein</fullName>
    </submittedName>
</protein>
<proteinExistence type="predicted"/>
<reference evidence="2 3" key="1">
    <citation type="journal article" date="2014" name="Nat. Commun.">
        <title>Klebsormidium flaccidum genome reveals primary factors for plant terrestrial adaptation.</title>
        <authorList>
            <person name="Hori K."/>
            <person name="Maruyama F."/>
            <person name="Fujisawa T."/>
            <person name="Togashi T."/>
            <person name="Yamamoto N."/>
            <person name="Seo M."/>
            <person name="Sato S."/>
            <person name="Yamada T."/>
            <person name="Mori H."/>
            <person name="Tajima N."/>
            <person name="Moriyama T."/>
            <person name="Ikeuchi M."/>
            <person name="Watanabe M."/>
            <person name="Wada H."/>
            <person name="Kobayashi K."/>
            <person name="Saito M."/>
            <person name="Masuda T."/>
            <person name="Sasaki-Sekimoto Y."/>
            <person name="Mashiguchi K."/>
            <person name="Awai K."/>
            <person name="Shimojima M."/>
            <person name="Masuda S."/>
            <person name="Iwai M."/>
            <person name="Nobusawa T."/>
            <person name="Narise T."/>
            <person name="Kondo S."/>
            <person name="Saito H."/>
            <person name="Sato R."/>
            <person name="Murakawa M."/>
            <person name="Ihara Y."/>
            <person name="Oshima-Yamada Y."/>
            <person name="Ohtaka K."/>
            <person name="Satoh M."/>
            <person name="Sonobe K."/>
            <person name="Ishii M."/>
            <person name="Ohtani R."/>
            <person name="Kanamori-Sato M."/>
            <person name="Honoki R."/>
            <person name="Miyazaki D."/>
            <person name="Mochizuki H."/>
            <person name="Umetsu J."/>
            <person name="Higashi K."/>
            <person name="Shibata D."/>
            <person name="Kamiya Y."/>
            <person name="Sato N."/>
            <person name="Nakamura Y."/>
            <person name="Tabata S."/>
            <person name="Ida S."/>
            <person name="Kurokawa K."/>
            <person name="Ohta H."/>
        </authorList>
    </citation>
    <scope>NUCLEOTIDE SEQUENCE [LARGE SCALE GENOMIC DNA]</scope>
    <source>
        <strain evidence="2 3">NIES-2285</strain>
    </source>
</reference>
<name>A0A1Y1IHE6_KLENI</name>
<gene>
    <name evidence="2" type="ORF">KFL_004690020</name>
</gene>
<accession>A0A1Y1IHE6</accession>